<sequence>MPEYSDIYVISDKRDEKTVESFLNGFLPEREESADEYEVPQFSASPDIVYSKAEELVRYCSSNRSAEHALYWRAVNQRKPEHGMVFYLKDGHVIYGLSTDASDDAFAQKLLIKLKEHLGSELGYIGHEASPDAGDLKEFMRVMESHQSWQGS</sequence>
<reference evidence="1" key="1">
    <citation type="submission" date="2012-09" db="EMBL/GenBank/DDBJ databases">
        <title>Genome Sequence of alkane-degrading Bacterium Alcanivorax balearicus MACL04.</title>
        <authorList>
            <person name="Lai Q."/>
            <person name="Shao Z."/>
        </authorList>
    </citation>
    <scope>NUCLEOTIDE SEQUENCE</scope>
    <source>
        <strain evidence="1">MACL04</strain>
    </source>
</reference>
<evidence type="ECO:0000313" key="2">
    <source>
        <dbReference type="Proteomes" id="UP001064106"/>
    </source>
</evidence>
<dbReference type="Proteomes" id="UP001064106">
    <property type="component" value="Unassembled WGS sequence"/>
</dbReference>
<dbReference type="EMBL" id="ARXS01000013">
    <property type="protein sequence ID" value="MCU5783181.1"/>
    <property type="molecule type" value="Genomic_DNA"/>
</dbReference>
<accession>A0ABT2R073</accession>
<comment type="caution">
    <text evidence="1">The sequence shown here is derived from an EMBL/GenBank/DDBJ whole genome shotgun (WGS) entry which is preliminary data.</text>
</comment>
<dbReference type="RefSeq" id="WP_262460775.1">
    <property type="nucleotide sequence ID" value="NZ_ARXS01000013.1"/>
</dbReference>
<protein>
    <submittedName>
        <fullName evidence="1">Uncharacterized protein</fullName>
    </submittedName>
</protein>
<keyword evidence="2" id="KW-1185">Reference proteome</keyword>
<organism evidence="1 2">
    <name type="scientific">Alloalcanivorax balearicus MACL04</name>
    <dbReference type="NCBI Taxonomy" id="1177182"/>
    <lineage>
        <taxon>Bacteria</taxon>
        <taxon>Pseudomonadati</taxon>
        <taxon>Pseudomonadota</taxon>
        <taxon>Gammaproteobacteria</taxon>
        <taxon>Oceanospirillales</taxon>
        <taxon>Alcanivoracaceae</taxon>
        <taxon>Alloalcanivorax</taxon>
    </lineage>
</organism>
<evidence type="ECO:0000313" key="1">
    <source>
        <dbReference type="EMBL" id="MCU5783181.1"/>
    </source>
</evidence>
<proteinExistence type="predicted"/>
<gene>
    <name evidence="1" type="ORF">MA04_02481</name>
</gene>
<name>A0ABT2R073_9GAMM</name>